<dbReference type="InterPro" id="IPR039425">
    <property type="entry name" value="RNA_pol_sigma-70-like"/>
</dbReference>
<keyword evidence="8" id="KW-1185">Reference proteome</keyword>
<evidence type="ECO:0000256" key="5">
    <source>
        <dbReference type="ARBA" id="ARBA00023163"/>
    </source>
</evidence>
<reference evidence="7 8" key="1">
    <citation type="submission" date="2020-08" db="EMBL/GenBank/DDBJ databases">
        <title>Genomic Encyclopedia of Archaeal and Bacterial Type Strains, Phase II (KMG-II): from individual species to whole genera.</title>
        <authorList>
            <person name="Goeker M."/>
        </authorList>
    </citation>
    <scope>NUCLEOTIDE SEQUENCE [LARGE SCALE GENOMIC DNA]</scope>
    <source>
        <strain evidence="7 8">DSM 43850</strain>
    </source>
</reference>
<dbReference type="SUPFAM" id="SSF88659">
    <property type="entry name" value="Sigma3 and sigma4 domains of RNA polymerase sigma factors"/>
    <property type="match status" value="1"/>
</dbReference>
<gene>
    <name evidence="7" type="ORF">BC739_001489</name>
</gene>
<sequence>MVDAPFSESLDAFERLASSYQDRLYRLALRLLGEPGRAEDVVSEALIDAWRCQVHLLEEGAVSCWLYRAVLAGCSALAHLPPRQGLCQLLREEFELSFQQIAAVLVTTPAEVHDHLAATVAVA</sequence>
<evidence type="ECO:0000313" key="8">
    <source>
        <dbReference type="Proteomes" id="UP000517916"/>
    </source>
</evidence>
<dbReference type="InterPro" id="IPR013325">
    <property type="entry name" value="RNA_pol_sigma_r2"/>
</dbReference>
<dbReference type="InterPro" id="IPR013324">
    <property type="entry name" value="RNA_pol_sigma_r3/r4-like"/>
</dbReference>
<name>A0ABR6BC50_9PSEU</name>
<evidence type="ECO:0000256" key="3">
    <source>
        <dbReference type="ARBA" id="ARBA00023082"/>
    </source>
</evidence>
<dbReference type="RefSeq" id="WP_025358090.1">
    <property type="nucleotide sequence ID" value="NZ_BAAABQ010000007.1"/>
</dbReference>
<comment type="caution">
    <text evidence="7">The sequence shown here is derived from an EMBL/GenBank/DDBJ whole genome shotgun (WGS) entry which is preliminary data.</text>
</comment>
<keyword evidence="5" id="KW-0804">Transcription</keyword>
<protein>
    <submittedName>
        <fullName evidence="7">RNA polymerase sigma-70 factor (ECF subfamily)</fullName>
    </submittedName>
</protein>
<dbReference type="PANTHER" id="PTHR43133:SF8">
    <property type="entry name" value="RNA POLYMERASE SIGMA FACTOR HI_1459-RELATED"/>
    <property type="match status" value="1"/>
</dbReference>
<comment type="similarity">
    <text evidence="1">Belongs to the sigma-70 factor family. ECF subfamily.</text>
</comment>
<keyword evidence="2" id="KW-0805">Transcription regulation</keyword>
<evidence type="ECO:0000259" key="6">
    <source>
        <dbReference type="Pfam" id="PF04542"/>
    </source>
</evidence>
<dbReference type="Gene3D" id="1.10.1740.10">
    <property type="match status" value="1"/>
</dbReference>
<dbReference type="Proteomes" id="UP000517916">
    <property type="component" value="Unassembled WGS sequence"/>
</dbReference>
<organism evidence="7 8">
    <name type="scientific">Kutzneria viridogrisea</name>
    <dbReference type="NCBI Taxonomy" id="47990"/>
    <lineage>
        <taxon>Bacteria</taxon>
        <taxon>Bacillati</taxon>
        <taxon>Actinomycetota</taxon>
        <taxon>Actinomycetes</taxon>
        <taxon>Pseudonocardiales</taxon>
        <taxon>Pseudonocardiaceae</taxon>
        <taxon>Kutzneria</taxon>
    </lineage>
</organism>
<evidence type="ECO:0000256" key="2">
    <source>
        <dbReference type="ARBA" id="ARBA00023015"/>
    </source>
</evidence>
<dbReference type="InterPro" id="IPR007627">
    <property type="entry name" value="RNA_pol_sigma70_r2"/>
</dbReference>
<proteinExistence type="inferred from homology"/>
<accession>A0ABR6BC50</accession>
<dbReference type="EMBL" id="JACJID010000001">
    <property type="protein sequence ID" value="MBA8924292.1"/>
    <property type="molecule type" value="Genomic_DNA"/>
</dbReference>
<evidence type="ECO:0000256" key="1">
    <source>
        <dbReference type="ARBA" id="ARBA00010641"/>
    </source>
</evidence>
<evidence type="ECO:0000313" key="7">
    <source>
        <dbReference type="EMBL" id="MBA8924292.1"/>
    </source>
</evidence>
<keyword evidence="3" id="KW-0731">Sigma factor</keyword>
<dbReference type="PANTHER" id="PTHR43133">
    <property type="entry name" value="RNA POLYMERASE ECF-TYPE SIGMA FACTO"/>
    <property type="match status" value="1"/>
</dbReference>
<dbReference type="SUPFAM" id="SSF88946">
    <property type="entry name" value="Sigma2 domain of RNA polymerase sigma factors"/>
    <property type="match status" value="1"/>
</dbReference>
<feature type="domain" description="RNA polymerase sigma-70 region 2" evidence="6">
    <location>
        <begin position="17"/>
        <end position="69"/>
    </location>
</feature>
<keyword evidence="4" id="KW-0238">DNA-binding</keyword>
<evidence type="ECO:0000256" key="4">
    <source>
        <dbReference type="ARBA" id="ARBA00023125"/>
    </source>
</evidence>
<dbReference type="Pfam" id="PF04542">
    <property type="entry name" value="Sigma70_r2"/>
    <property type="match status" value="1"/>
</dbReference>